<feature type="domain" description="Helicase-associated" evidence="1">
    <location>
        <begin position="72"/>
        <end position="152"/>
    </location>
</feature>
<dbReference type="Pfam" id="PF03457">
    <property type="entry name" value="HA"/>
    <property type="match status" value="2"/>
</dbReference>
<dbReference type="Gene3D" id="6.10.140.530">
    <property type="match status" value="2"/>
</dbReference>
<accession>A0A1E7EKV3</accession>
<feature type="domain" description="Helicase-associated" evidence="1">
    <location>
        <begin position="2"/>
        <end position="61"/>
    </location>
</feature>
<reference evidence="2 3" key="1">
    <citation type="submission" date="2016-09" db="EMBL/GenBank/DDBJ databases">
        <title>Extensive genetic diversity and differential bi-allelic expression allows diatom success in the polar Southern Ocean.</title>
        <authorList>
            <consortium name="DOE Joint Genome Institute"/>
            <person name="Mock T."/>
            <person name="Otillar R.P."/>
            <person name="Strauss J."/>
            <person name="Dupont C."/>
            <person name="Frickenhaus S."/>
            <person name="Maumus F."/>
            <person name="Mcmullan M."/>
            <person name="Sanges R."/>
            <person name="Schmutz J."/>
            <person name="Toseland A."/>
            <person name="Valas R."/>
            <person name="Veluchamy A."/>
            <person name="Ward B.J."/>
            <person name="Allen A."/>
            <person name="Barry K."/>
            <person name="Falciatore A."/>
            <person name="Ferrante M."/>
            <person name="Fortunato A.E."/>
            <person name="Gloeckner G."/>
            <person name="Gruber A."/>
            <person name="Hipkin R."/>
            <person name="Janech M."/>
            <person name="Kroth P."/>
            <person name="Leese F."/>
            <person name="Lindquist E."/>
            <person name="Lyon B.R."/>
            <person name="Martin J."/>
            <person name="Mayer C."/>
            <person name="Parker M."/>
            <person name="Quesneville H."/>
            <person name="Raymond J."/>
            <person name="Uhlig C."/>
            <person name="Valentin K.U."/>
            <person name="Worden A.Z."/>
            <person name="Armbrust E.V."/>
            <person name="Bowler C."/>
            <person name="Green B."/>
            <person name="Moulton V."/>
            <person name="Van Oosterhout C."/>
            <person name="Grigoriev I."/>
        </authorList>
    </citation>
    <scope>NUCLEOTIDE SEQUENCE [LARGE SCALE GENOMIC DNA]</scope>
    <source>
        <strain evidence="2 3">CCMP1102</strain>
    </source>
</reference>
<name>A0A1E7EKV3_9STRA</name>
<dbReference type="EMBL" id="KV784407">
    <property type="protein sequence ID" value="OEU06542.1"/>
    <property type="molecule type" value="Genomic_DNA"/>
</dbReference>
<evidence type="ECO:0000313" key="3">
    <source>
        <dbReference type="Proteomes" id="UP000095751"/>
    </source>
</evidence>
<protein>
    <recommendedName>
        <fullName evidence="1">Helicase-associated domain-containing protein</fullName>
    </recommendedName>
</protein>
<proteinExistence type="predicted"/>
<dbReference type="PANTHER" id="PTHR33418">
    <property type="entry name" value="HELICASE-ASSOCIATED"/>
    <property type="match status" value="1"/>
</dbReference>
<dbReference type="InterPro" id="IPR005114">
    <property type="entry name" value="Helicase_assoc"/>
</dbReference>
<organism evidence="2 3">
    <name type="scientific">Fragilariopsis cylindrus CCMP1102</name>
    <dbReference type="NCBI Taxonomy" id="635003"/>
    <lineage>
        <taxon>Eukaryota</taxon>
        <taxon>Sar</taxon>
        <taxon>Stramenopiles</taxon>
        <taxon>Ochrophyta</taxon>
        <taxon>Bacillariophyta</taxon>
        <taxon>Bacillariophyceae</taxon>
        <taxon>Bacillariophycidae</taxon>
        <taxon>Bacillariales</taxon>
        <taxon>Bacillariaceae</taxon>
        <taxon>Fragilariopsis</taxon>
    </lineage>
</organism>
<evidence type="ECO:0000313" key="2">
    <source>
        <dbReference type="EMBL" id="OEU06542.1"/>
    </source>
</evidence>
<evidence type="ECO:0000259" key="1">
    <source>
        <dbReference type="Pfam" id="PF03457"/>
    </source>
</evidence>
<keyword evidence="3" id="KW-1185">Reference proteome</keyword>
<dbReference type="Proteomes" id="UP000095751">
    <property type="component" value="Unassembled WGS sequence"/>
</dbReference>
<dbReference type="InParanoid" id="A0A1E7EKV3"/>
<dbReference type="KEGG" id="fcy:FRACYDRAFT_200718"/>
<dbReference type="PANTHER" id="PTHR33418:SF1">
    <property type="entry name" value="HELICASE-ASSOCIATED DOMAIN-CONTAINING PROTEIN"/>
    <property type="match status" value="1"/>
</dbReference>
<dbReference type="AlphaFoldDB" id="A0A1E7EKV3"/>
<gene>
    <name evidence="2" type="ORF">FRACYDRAFT_200718</name>
</gene>
<dbReference type="OrthoDB" id="70932at2759"/>
<sequence>MQWGKMFQKLVAYKEKHKNTMVPSQYEEDPKLGRWVSTQRNFFKKNELPKERLDQLNSIGFVWRVRKKSKNVKWDDMFQKLVAYKKAYKHTLVPNQHKEDPKFGRWVSAQRQNFRKNGSFSLLVQAMKCHPCSNKKDKLLKERLDKLDSIGFV</sequence>